<dbReference type="EMBL" id="DVNI01000103">
    <property type="protein sequence ID" value="HIU64640.1"/>
    <property type="molecule type" value="Genomic_DNA"/>
</dbReference>
<evidence type="ECO:0000259" key="8">
    <source>
        <dbReference type="Pfam" id="PF09115"/>
    </source>
</evidence>
<keyword evidence="4 9" id="KW-0548">Nucleotidyltransferase</keyword>
<dbReference type="Gene3D" id="3.40.50.300">
    <property type="entry name" value="P-loop containing nucleotide triphosphate hydrolases"/>
    <property type="match status" value="1"/>
</dbReference>
<keyword evidence="5" id="KW-0235">DNA replication</keyword>
<evidence type="ECO:0000256" key="4">
    <source>
        <dbReference type="ARBA" id="ARBA00022695"/>
    </source>
</evidence>
<evidence type="ECO:0000313" key="10">
    <source>
        <dbReference type="Proteomes" id="UP000824099"/>
    </source>
</evidence>
<feature type="domain" description="DNA polymerase III delta subunit C-terminal" evidence="8">
    <location>
        <begin position="220"/>
        <end position="300"/>
    </location>
</feature>
<evidence type="ECO:0000256" key="3">
    <source>
        <dbReference type="ARBA" id="ARBA00022679"/>
    </source>
</evidence>
<evidence type="ECO:0000256" key="7">
    <source>
        <dbReference type="ARBA" id="ARBA00049244"/>
    </source>
</evidence>
<dbReference type="GO" id="GO:0008408">
    <property type="term" value="F:3'-5' exonuclease activity"/>
    <property type="evidence" value="ECO:0007669"/>
    <property type="project" value="InterPro"/>
</dbReference>
<accession>A0A9D1SLT5</accession>
<proteinExistence type="predicted"/>
<evidence type="ECO:0000313" key="9">
    <source>
        <dbReference type="EMBL" id="HIU64640.1"/>
    </source>
</evidence>
<evidence type="ECO:0000256" key="1">
    <source>
        <dbReference type="ARBA" id="ARBA00012417"/>
    </source>
</evidence>
<dbReference type="GO" id="GO:0006261">
    <property type="term" value="P:DNA-templated DNA replication"/>
    <property type="evidence" value="ECO:0007669"/>
    <property type="project" value="TreeGrafter"/>
</dbReference>
<sequence length="330" mass="36567">MWNEIYGHEKNKEFLAGFLNEGKRTSSLLFFGLAGVGKKTIAHTFAQAFLCEADGAIACGHCPSCQSFVANAHPDFLLVEPKAAGKPILIEQIKEISQQAALSPRLAKRKICLLDGADYMTTTAANSLLKVLEEPPAYWLFVLIATNPERLLPTIRSRVIELRFAPLTEAMISKILADKKVPPAEAELAARLADGSAGEALHMVGQDILALREQALTLFSSLPTAGVLQLINRFPWPEKSEAREGLKLLELMIYILRDALLLKAGVYEPLYNSDLQEKIEKDFKTWHSKAIKNIIKLVQESFLAITANTSGKVVWEALLIKINLILKEDY</sequence>
<keyword evidence="3 9" id="KW-0808">Transferase</keyword>
<dbReference type="Pfam" id="PF09115">
    <property type="entry name" value="DNApol3-delta_C"/>
    <property type="match status" value="1"/>
</dbReference>
<comment type="caution">
    <text evidence="9">The sequence shown here is derived from an EMBL/GenBank/DDBJ whole genome shotgun (WGS) entry which is preliminary data.</text>
</comment>
<dbReference type="GO" id="GO:0009360">
    <property type="term" value="C:DNA polymerase III complex"/>
    <property type="evidence" value="ECO:0007669"/>
    <property type="project" value="InterPro"/>
</dbReference>
<dbReference type="PANTHER" id="PTHR11669">
    <property type="entry name" value="REPLICATION FACTOR C / DNA POLYMERASE III GAMMA-TAU SUBUNIT"/>
    <property type="match status" value="1"/>
</dbReference>
<dbReference type="InterPro" id="IPR004622">
    <property type="entry name" value="DNA_pol_HolB"/>
</dbReference>
<protein>
    <recommendedName>
        <fullName evidence="2">DNA polymerase III subunit delta'</fullName>
        <ecNumber evidence="1">2.7.7.7</ecNumber>
    </recommendedName>
</protein>
<name>A0A9D1SLT5_9FIRM</name>
<dbReference type="Pfam" id="PF13177">
    <property type="entry name" value="DNA_pol3_delta2"/>
    <property type="match status" value="1"/>
</dbReference>
<dbReference type="InterPro" id="IPR050238">
    <property type="entry name" value="DNA_Rep/Repair_Clamp_Loader"/>
</dbReference>
<evidence type="ECO:0000256" key="6">
    <source>
        <dbReference type="ARBA" id="ARBA00022932"/>
    </source>
</evidence>
<organism evidence="9 10">
    <name type="scientific">Candidatus Avacidaminococcus intestinavium</name>
    <dbReference type="NCBI Taxonomy" id="2840684"/>
    <lineage>
        <taxon>Bacteria</taxon>
        <taxon>Bacillati</taxon>
        <taxon>Bacillota</taxon>
        <taxon>Negativicutes</taxon>
        <taxon>Acidaminococcales</taxon>
        <taxon>Acidaminococcaceae</taxon>
        <taxon>Acidaminococcaceae incertae sedis</taxon>
        <taxon>Candidatus Avacidaminococcus</taxon>
    </lineage>
</organism>
<dbReference type="InterPro" id="IPR015199">
    <property type="entry name" value="DNA_pol_III_delta_C"/>
</dbReference>
<dbReference type="GO" id="GO:0003887">
    <property type="term" value="F:DNA-directed DNA polymerase activity"/>
    <property type="evidence" value="ECO:0007669"/>
    <property type="project" value="UniProtKB-KW"/>
</dbReference>
<reference evidence="9" key="2">
    <citation type="journal article" date="2021" name="PeerJ">
        <title>Extensive microbial diversity within the chicken gut microbiome revealed by metagenomics and culture.</title>
        <authorList>
            <person name="Gilroy R."/>
            <person name="Ravi A."/>
            <person name="Getino M."/>
            <person name="Pursley I."/>
            <person name="Horton D.L."/>
            <person name="Alikhan N.F."/>
            <person name="Baker D."/>
            <person name="Gharbi K."/>
            <person name="Hall N."/>
            <person name="Watson M."/>
            <person name="Adriaenssens E.M."/>
            <person name="Foster-Nyarko E."/>
            <person name="Jarju S."/>
            <person name="Secka A."/>
            <person name="Antonio M."/>
            <person name="Oren A."/>
            <person name="Chaudhuri R.R."/>
            <person name="La Ragione R."/>
            <person name="Hildebrand F."/>
            <person name="Pallen M.J."/>
        </authorList>
    </citation>
    <scope>NUCLEOTIDE SEQUENCE</scope>
    <source>
        <strain evidence="9">CHK160-1198</strain>
    </source>
</reference>
<evidence type="ECO:0000256" key="5">
    <source>
        <dbReference type="ARBA" id="ARBA00022705"/>
    </source>
</evidence>
<dbReference type="SUPFAM" id="SSF52540">
    <property type="entry name" value="P-loop containing nucleoside triphosphate hydrolases"/>
    <property type="match status" value="1"/>
</dbReference>
<evidence type="ECO:0000256" key="2">
    <source>
        <dbReference type="ARBA" id="ARBA00014363"/>
    </source>
</evidence>
<dbReference type="AlphaFoldDB" id="A0A9D1SLT5"/>
<dbReference type="EC" id="2.7.7.7" evidence="1"/>
<dbReference type="NCBIfam" id="TIGR00678">
    <property type="entry name" value="holB"/>
    <property type="match status" value="1"/>
</dbReference>
<keyword evidence="6" id="KW-0239">DNA-directed DNA polymerase</keyword>
<gene>
    <name evidence="9" type="primary">holB</name>
    <name evidence="9" type="ORF">IAB06_06370</name>
</gene>
<dbReference type="InterPro" id="IPR027417">
    <property type="entry name" value="P-loop_NTPase"/>
</dbReference>
<dbReference type="Proteomes" id="UP000824099">
    <property type="component" value="Unassembled WGS sequence"/>
</dbReference>
<comment type="catalytic activity">
    <reaction evidence="7">
        <text>DNA(n) + a 2'-deoxyribonucleoside 5'-triphosphate = DNA(n+1) + diphosphate</text>
        <dbReference type="Rhea" id="RHEA:22508"/>
        <dbReference type="Rhea" id="RHEA-COMP:17339"/>
        <dbReference type="Rhea" id="RHEA-COMP:17340"/>
        <dbReference type="ChEBI" id="CHEBI:33019"/>
        <dbReference type="ChEBI" id="CHEBI:61560"/>
        <dbReference type="ChEBI" id="CHEBI:173112"/>
        <dbReference type="EC" id="2.7.7.7"/>
    </reaction>
</comment>
<reference evidence="9" key="1">
    <citation type="submission" date="2020-10" db="EMBL/GenBank/DDBJ databases">
        <authorList>
            <person name="Gilroy R."/>
        </authorList>
    </citation>
    <scope>NUCLEOTIDE SEQUENCE</scope>
    <source>
        <strain evidence="9">CHK160-1198</strain>
    </source>
</reference>
<dbReference type="PANTHER" id="PTHR11669:SF8">
    <property type="entry name" value="DNA POLYMERASE III SUBUNIT DELTA"/>
    <property type="match status" value="1"/>
</dbReference>
<dbReference type="GO" id="GO:0003677">
    <property type="term" value="F:DNA binding"/>
    <property type="evidence" value="ECO:0007669"/>
    <property type="project" value="InterPro"/>
</dbReference>